<name>A0ABD0NF66_CIRMR</name>
<feature type="non-terminal residue" evidence="1">
    <location>
        <position position="55"/>
    </location>
</feature>
<accession>A0ABD0NF66</accession>
<protein>
    <submittedName>
        <fullName evidence="1">Uncharacterized protein</fullName>
    </submittedName>
</protein>
<feature type="non-terminal residue" evidence="1">
    <location>
        <position position="1"/>
    </location>
</feature>
<reference evidence="1 2" key="1">
    <citation type="submission" date="2024-05" db="EMBL/GenBank/DDBJ databases">
        <title>Genome sequencing and assembly of Indian major carp, Cirrhinus mrigala (Hamilton, 1822).</title>
        <authorList>
            <person name="Mohindra V."/>
            <person name="Chowdhury L.M."/>
            <person name="Lal K."/>
            <person name="Jena J.K."/>
        </authorList>
    </citation>
    <scope>NUCLEOTIDE SEQUENCE [LARGE SCALE GENOMIC DNA]</scope>
    <source>
        <strain evidence="1">CM1030</strain>
        <tissue evidence="1">Blood</tissue>
    </source>
</reference>
<sequence>CLEQMEVDGLQCVFKKDEREMVLRAVRLVQPEYQPSVSKDQPVCSLPLVEQFYAE</sequence>
<evidence type="ECO:0000313" key="2">
    <source>
        <dbReference type="Proteomes" id="UP001529510"/>
    </source>
</evidence>
<organism evidence="1 2">
    <name type="scientific">Cirrhinus mrigala</name>
    <name type="common">Mrigala</name>
    <dbReference type="NCBI Taxonomy" id="683832"/>
    <lineage>
        <taxon>Eukaryota</taxon>
        <taxon>Metazoa</taxon>
        <taxon>Chordata</taxon>
        <taxon>Craniata</taxon>
        <taxon>Vertebrata</taxon>
        <taxon>Euteleostomi</taxon>
        <taxon>Actinopterygii</taxon>
        <taxon>Neopterygii</taxon>
        <taxon>Teleostei</taxon>
        <taxon>Ostariophysi</taxon>
        <taxon>Cypriniformes</taxon>
        <taxon>Cyprinidae</taxon>
        <taxon>Labeoninae</taxon>
        <taxon>Labeonini</taxon>
        <taxon>Cirrhinus</taxon>
    </lineage>
</organism>
<dbReference type="Proteomes" id="UP001529510">
    <property type="component" value="Unassembled WGS sequence"/>
</dbReference>
<proteinExistence type="predicted"/>
<dbReference type="EMBL" id="JAMKFB020000022">
    <property type="protein sequence ID" value="KAL0160284.1"/>
    <property type="molecule type" value="Genomic_DNA"/>
</dbReference>
<comment type="caution">
    <text evidence="1">The sequence shown here is derived from an EMBL/GenBank/DDBJ whole genome shotgun (WGS) entry which is preliminary data.</text>
</comment>
<evidence type="ECO:0000313" key="1">
    <source>
        <dbReference type="EMBL" id="KAL0160284.1"/>
    </source>
</evidence>
<gene>
    <name evidence="1" type="ORF">M9458_044009</name>
</gene>
<dbReference type="AlphaFoldDB" id="A0ABD0NF66"/>
<keyword evidence="2" id="KW-1185">Reference proteome</keyword>